<evidence type="ECO:0000256" key="1">
    <source>
        <dbReference type="SAM" id="SignalP"/>
    </source>
</evidence>
<dbReference type="InterPro" id="IPR029058">
    <property type="entry name" value="AB_hydrolase_fold"/>
</dbReference>
<organism evidence="3 4">
    <name type="scientific">Parelaphostrongylus tenuis</name>
    <name type="common">Meningeal worm</name>
    <dbReference type="NCBI Taxonomy" id="148309"/>
    <lineage>
        <taxon>Eukaryota</taxon>
        <taxon>Metazoa</taxon>
        <taxon>Ecdysozoa</taxon>
        <taxon>Nematoda</taxon>
        <taxon>Chromadorea</taxon>
        <taxon>Rhabditida</taxon>
        <taxon>Rhabditina</taxon>
        <taxon>Rhabditomorpha</taxon>
        <taxon>Strongyloidea</taxon>
        <taxon>Metastrongylidae</taxon>
        <taxon>Parelaphostrongylus</taxon>
    </lineage>
</organism>
<evidence type="ECO:0000259" key="2">
    <source>
        <dbReference type="Pfam" id="PF01764"/>
    </source>
</evidence>
<keyword evidence="4" id="KW-1185">Reference proteome</keyword>
<dbReference type="SUPFAM" id="SSF53474">
    <property type="entry name" value="alpha/beta-Hydrolases"/>
    <property type="match status" value="1"/>
</dbReference>
<evidence type="ECO:0000313" key="3">
    <source>
        <dbReference type="EMBL" id="KAJ1368718.1"/>
    </source>
</evidence>
<proteinExistence type="predicted"/>
<feature type="chain" id="PRO_5042133658" description="Fungal lipase-type domain-containing protein" evidence="1">
    <location>
        <begin position="17"/>
        <end position="162"/>
    </location>
</feature>
<dbReference type="Pfam" id="PF01764">
    <property type="entry name" value="Lipase_3"/>
    <property type="match status" value="1"/>
</dbReference>
<dbReference type="AlphaFoldDB" id="A0AAD5R3I6"/>
<feature type="domain" description="Fungal lipase-type" evidence="2">
    <location>
        <begin position="44"/>
        <end position="150"/>
    </location>
</feature>
<protein>
    <recommendedName>
        <fullName evidence="2">Fungal lipase-type domain-containing protein</fullName>
    </recommendedName>
</protein>
<dbReference type="Gene3D" id="3.40.50.1820">
    <property type="entry name" value="alpha/beta hydrolase"/>
    <property type="match status" value="1"/>
</dbReference>
<sequence length="162" mass="17884">MLPLTSILCMISYAYATLQYSDSLARNYMFPLSAAAYSNHPEQCINHLFPNATSAWPFGGRVSKYFHDGFHKLWGAGMEEDYFFLKKAYPEYEIWITGHSLGGSLASLAAPFVVRSKSSSADEIKLVTFGQPRTGDLQFSNAHNSQVAKTRSAVMVCGSPPV</sequence>
<keyword evidence="1" id="KW-0732">Signal</keyword>
<dbReference type="PANTHER" id="PTHR45908">
    <property type="entry name" value="PROTEIN CBG11750-RELATED"/>
    <property type="match status" value="1"/>
</dbReference>
<comment type="caution">
    <text evidence="3">The sequence shown here is derived from an EMBL/GenBank/DDBJ whole genome shotgun (WGS) entry which is preliminary data.</text>
</comment>
<dbReference type="GO" id="GO:0006629">
    <property type="term" value="P:lipid metabolic process"/>
    <property type="evidence" value="ECO:0007669"/>
    <property type="project" value="InterPro"/>
</dbReference>
<dbReference type="InterPro" id="IPR002921">
    <property type="entry name" value="Fungal_lipase-type"/>
</dbReference>
<accession>A0AAD5R3I6</accession>
<dbReference type="EMBL" id="JAHQIW010006277">
    <property type="protein sequence ID" value="KAJ1368718.1"/>
    <property type="molecule type" value="Genomic_DNA"/>
</dbReference>
<evidence type="ECO:0000313" key="4">
    <source>
        <dbReference type="Proteomes" id="UP001196413"/>
    </source>
</evidence>
<reference evidence="3" key="1">
    <citation type="submission" date="2021-06" db="EMBL/GenBank/DDBJ databases">
        <title>Parelaphostrongylus tenuis whole genome reference sequence.</title>
        <authorList>
            <person name="Garwood T.J."/>
            <person name="Larsen P.A."/>
            <person name="Fountain-Jones N.M."/>
            <person name="Garbe J.R."/>
            <person name="Macchietto M.G."/>
            <person name="Kania S.A."/>
            <person name="Gerhold R.W."/>
            <person name="Richards J.E."/>
            <person name="Wolf T.M."/>
        </authorList>
    </citation>
    <scope>NUCLEOTIDE SEQUENCE</scope>
    <source>
        <strain evidence="3">MNPRO001-30</strain>
        <tissue evidence="3">Meninges</tissue>
    </source>
</reference>
<name>A0AAD5R3I6_PARTN</name>
<dbReference type="Proteomes" id="UP001196413">
    <property type="component" value="Unassembled WGS sequence"/>
</dbReference>
<dbReference type="CDD" id="cd00519">
    <property type="entry name" value="Lipase_3"/>
    <property type="match status" value="1"/>
</dbReference>
<feature type="signal peptide" evidence="1">
    <location>
        <begin position="1"/>
        <end position="16"/>
    </location>
</feature>
<gene>
    <name evidence="3" type="ORF">KIN20_029976</name>
</gene>